<feature type="binding site" evidence="5 6">
    <location>
        <position position="190"/>
    </location>
    <ligand>
        <name>substrate</name>
    </ligand>
</feature>
<feature type="binding site" evidence="5 6">
    <location>
        <position position="220"/>
    </location>
    <ligand>
        <name>substrate</name>
    </ligand>
</feature>
<dbReference type="GO" id="GO:0004013">
    <property type="term" value="F:adenosylhomocysteinase activity"/>
    <property type="evidence" value="ECO:0007669"/>
    <property type="project" value="UniProtKB-UniRule"/>
</dbReference>
<feature type="binding site" evidence="5 7">
    <location>
        <position position="277"/>
    </location>
    <ligand>
        <name>NAD(+)</name>
        <dbReference type="ChEBI" id="CHEBI:57540"/>
    </ligand>
</feature>
<dbReference type="SUPFAM" id="SSF52283">
    <property type="entry name" value="Formate/glycerate dehydrogenase catalytic domain-like"/>
    <property type="match status" value="1"/>
</dbReference>
<comment type="subcellular location">
    <subcellularLocation>
        <location evidence="5">Cytoplasm</location>
    </subcellularLocation>
</comment>
<accession>A0AAJ1X7B1</accession>
<dbReference type="InterPro" id="IPR020082">
    <property type="entry name" value="S-Ado-L-homoCys_hydrolase_CS"/>
</dbReference>
<evidence type="ECO:0000313" key="11">
    <source>
        <dbReference type="EMBL" id="MDQ2094342.1"/>
    </source>
</evidence>
<feature type="binding site" evidence="5 7">
    <location>
        <begin position="191"/>
        <end position="193"/>
    </location>
    <ligand>
        <name>NAD(+)</name>
        <dbReference type="ChEBI" id="CHEBI:57540"/>
    </ligand>
</feature>
<keyword evidence="5" id="KW-0963">Cytoplasm</keyword>
<sequence length="464" mass="50751">MSADYIVKDIALAEFGRKEIAIAETEMPGLMALREEFGAAQPLKGARIAGSLHMTIQTAVLIETLVALGADVRWASCNIFSTQDHAAAAIAAGGTPVFAIKGETLEEYWDYADRIFMFEEGGCNLILDDGGDATLYILMGARVEEGETDLIETPTSEEEVALFAQIKKRMAETPGWFVKQRHMIQGVSEETTTGVHRLYKMMEKGHLPFPAINVNDSVTKSKFDNKYGCKESLVDGIRRATDTMMAGKVAVVCGYGDVGKGSAASLSGAGARVKVTEIDPICALQAAMDGFEVVTLEDVVSDADIFITTTGNKDVIRIEHMREMKDMAIVGNIGHFDNEIQVASLKNHKWTNIKDQVDMIEMPSGSRIILLSEGRLLNLGNATGHPSFVMSASFTNQVLAQIELFTKGEQYKNEVYILPKHLDEKVAALHLAKVGAKLTQMSAEQADYIGVKPQGPYKPEHYRY</sequence>
<dbReference type="InterPro" id="IPR036291">
    <property type="entry name" value="NAD(P)-bd_dom_sf"/>
</dbReference>
<dbReference type="PROSITE" id="PS00739">
    <property type="entry name" value="ADOHCYASE_2"/>
    <property type="match status" value="1"/>
</dbReference>
<dbReference type="AlphaFoldDB" id="A0AAJ1X7B1"/>
<dbReference type="NCBIfam" id="TIGR00936">
    <property type="entry name" value="ahcY"/>
    <property type="match status" value="1"/>
</dbReference>
<dbReference type="EC" id="3.13.2.1" evidence="5"/>
<feature type="binding site" evidence="5 6">
    <location>
        <position position="129"/>
    </location>
    <ligand>
        <name>substrate</name>
    </ligand>
</feature>
<dbReference type="SUPFAM" id="SSF51735">
    <property type="entry name" value="NAD(P)-binding Rossmann-fold domains"/>
    <property type="match status" value="1"/>
</dbReference>
<dbReference type="SMART" id="SM00996">
    <property type="entry name" value="AdoHcyase"/>
    <property type="match status" value="1"/>
</dbReference>
<evidence type="ECO:0000256" key="6">
    <source>
        <dbReference type="PIRSR" id="PIRSR001109-1"/>
    </source>
</evidence>
<dbReference type="PANTHER" id="PTHR23420">
    <property type="entry name" value="ADENOSYLHOMOCYSTEINASE"/>
    <property type="match status" value="1"/>
</dbReference>
<dbReference type="Gene3D" id="3.40.50.1480">
    <property type="entry name" value="Adenosylhomocysteinase-like"/>
    <property type="match status" value="1"/>
</dbReference>
<evidence type="ECO:0000256" key="7">
    <source>
        <dbReference type="PIRSR" id="PIRSR001109-2"/>
    </source>
</evidence>
<feature type="binding site" evidence="7">
    <location>
        <begin position="256"/>
        <end position="261"/>
    </location>
    <ligand>
        <name>NAD(+)</name>
        <dbReference type="ChEBI" id="CHEBI:57540"/>
    </ligand>
</feature>
<feature type="binding site" evidence="5 7">
    <location>
        <position position="378"/>
    </location>
    <ligand>
        <name>NAD(+)</name>
        <dbReference type="ChEBI" id="CHEBI:57540"/>
    </ligand>
</feature>
<feature type="binding site" evidence="5 6">
    <location>
        <position position="224"/>
    </location>
    <ligand>
        <name>substrate</name>
    </ligand>
</feature>
<comment type="cofactor">
    <cofactor evidence="5 7 8">
        <name>NAD(+)</name>
        <dbReference type="ChEBI" id="CHEBI:57540"/>
    </cofactor>
    <text evidence="5 7 8">Binds 1 NAD(+) per subunit.</text>
</comment>
<dbReference type="SMART" id="SM00997">
    <property type="entry name" value="AdoHcyase_NAD"/>
    <property type="match status" value="1"/>
</dbReference>
<evidence type="ECO:0000259" key="10">
    <source>
        <dbReference type="SMART" id="SM00997"/>
    </source>
</evidence>
<dbReference type="GO" id="GO:0071269">
    <property type="term" value="P:L-homocysteine biosynthetic process"/>
    <property type="evidence" value="ECO:0007669"/>
    <property type="project" value="UniProtKB-UniRule"/>
</dbReference>
<comment type="catalytic activity">
    <reaction evidence="5 8">
        <text>S-adenosyl-L-homocysteine + H2O = L-homocysteine + adenosine</text>
        <dbReference type="Rhea" id="RHEA:21708"/>
        <dbReference type="ChEBI" id="CHEBI:15377"/>
        <dbReference type="ChEBI" id="CHEBI:16335"/>
        <dbReference type="ChEBI" id="CHEBI:57856"/>
        <dbReference type="ChEBI" id="CHEBI:58199"/>
        <dbReference type="EC" id="3.13.2.1"/>
    </reaction>
</comment>
<comment type="function">
    <text evidence="5">May play a key role in the regulation of the intracellular concentration of adenosylhomocysteine.</text>
</comment>
<comment type="similarity">
    <text evidence="1 5 9">Belongs to the adenosylhomocysteinase family.</text>
</comment>
<keyword evidence="4 5" id="KW-0520">NAD</keyword>
<evidence type="ECO:0000256" key="1">
    <source>
        <dbReference type="ARBA" id="ARBA00007122"/>
    </source>
</evidence>
<evidence type="ECO:0000313" key="12">
    <source>
        <dbReference type="Proteomes" id="UP001227162"/>
    </source>
</evidence>
<gene>
    <name evidence="5 11" type="primary">ahcY</name>
    <name evidence="11" type="ORF">NOI20_09485</name>
</gene>
<dbReference type="PIRSF" id="PIRSF001109">
    <property type="entry name" value="Ad_hcy_hydrolase"/>
    <property type="match status" value="1"/>
</dbReference>
<dbReference type="EMBL" id="JANFFA010000002">
    <property type="protein sequence ID" value="MDQ2094342.1"/>
    <property type="molecule type" value="Genomic_DNA"/>
</dbReference>
<feature type="binding site" evidence="5">
    <location>
        <begin position="254"/>
        <end position="259"/>
    </location>
    <ligand>
        <name>NAD(+)</name>
        <dbReference type="ChEBI" id="CHEBI:57540"/>
    </ligand>
</feature>
<dbReference type="NCBIfam" id="NF004005">
    <property type="entry name" value="PRK05476.2-3"/>
    <property type="match status" value="1"/>
</dbReference>
<dbReference type="Gene3D" id="3.40.50.720">
    <property type="entry name" value="NAD(P)-binding Rossmann-like Domain"/>
    <property type="match status" value="1"/>
</dbReference>
<dbReference type="FunFam" id="3.40.50.720:FF:000004">
    <property type="entry name" value="Adenosylhomocysteinase"/>
    <property type="match status" value="1"/>
</dbReference>
<dbReference type="PROSITE" id="PS00738">
    <property type="entry name" value="ADOHCYASE_1"/>
    <property type="match status" value="1"/>
</dbReference>
<evidence type="ECO:0000256" key="8">
    <source>
        <dbReference type="RuleBase" id="RU000548"/>
    </source>
</evidence>
<feature type="binding site" evidence="7">
    <location>
        <position position="385"/>
    </location>
    <ligand>
        <name>NAD(+)</name>
        <dbReference type="ChEBI" id="CHEBI:57540"/>
    </ligand>
</feature>
<proteinExistence type="inferred from homology"/>
<comment type="caution">
    <text evidence="11">The sequence shown here is derived from an EMBL/GenBank/DDBJ whole genome shotgun (WGS) entry which is preliminary data.</text>
</comment>
<keyword evidence="2 5" id="KW-0554">One-carbon metabolism</keyword>
<dbReference type="HAMAP" id="MF_00563">
    <property type="entry name" value="AdoHcyase"/>
    <property type="match status" value="1"/>
</dbReference>
<dbReference type="InterPro" id="IPR015878">
    <property type="entry name" value="Ado_hCys_hydrolase_NAD-bd"/>
</dbReference>
<evidence type="ECO:0000256" key="5">
    <source>
        <dbReference type="HAMAP-Rule" id="MF_00563"/>
    </source>
</evidence>
<evidence type="ECO:0000256" key="3">
    <source>
        <dbReference type="ARBA" id="ARBA00022801"/>
    </source>
</evidence>
<dbReference type="InterPro" id="IPR000043">
    <property type="entry name" value="Adenosylhomocysteinase-like"/>
</dbReference>
<evidence type="ECO:0000256" key="2">
    <source>
        <dbReference type="ARBA" id="ARBA00022563"/>
    </source>
</evidence>
<feature type="binding site" evidence="5">
    <location>
        <position position="225"/>
    </location>
    <ligand>
        <name>NAD(+)</name>
        <dbReference type="ChEBI" id="CHEBI:57540"/>
    </ligand>
</feature>
<dbReference type="InterPro" id="IPR042172">
    <property type="entry name" value="Adenosylhomocyst_ase-like_sf"/>
</dbReference>
<dbReference type="RefSeq" id="WP_317625943.1">
    <property type="nucleotide sequence ID" value="NZ_JANFFA010000002.1"/>
</dbReference>
<feature type="domain" description="S-adenosyl-L-homocysteine hydrolase NAD binding" evidence="10">
    <location>
        <begin position="225"/>
        <end position="384"/>
    </location>
</feature>
<name>A0AAJ1X7B1_9RHOB</name>
<keyword evidence="12" id="KW-1185">Reference proteome</keyword>
<dbReference type="PANTHER" id="PTHR23420:SF0">
    <property type="entry name" value="ADENOSYLHOMOCYSTEINASE"/>
    <property type="match status" value="1"/>
</dbReference>
<dbReference type="Pfam" id="PF00670">
    <property type="entry name" value="AdoHcyase_NAD"/>
    <property type="match status" value="1"/>
</dbReference>
<reference evidence="11" key="1">
    <citation type="submission" date="2022-07" db="EMBL/GenBank/DDBJ databases">
        <authorList>
            <person name="Otstavnykh N."/>
            <person name="Isaeva M."/>
            <person name="Bystritskaya E."/>
        </authorList>
    </citation>
    <scope>NUCLEOTIDE SEQUENCE</scope>
    <source>
        <strain evidence="11">10Alg 79</strain>
    </source>
</reference>
<keyword evidence="3 5" id="KW-0378">Hydrolase</keyword>
<feature type="binding site" evidence="5 7">
    <location>
        <begin position="333"/>
        <end position="335"/>
    </location>
    <ligand>
        <name>NAD(+)</name>
        <dbReference type="ChEBI" id="CHEBI:57540"/>
    </ligand>
</feature>
<dbReference type="GO" id="GO:0005829">
    <property type="term" value="C:cytosol"/>
    <property type="evidence" value="ECO:0007669"/>
    <property type="project" value="TreeGrafter"/>
</dbReference>
<protein>
    <recommendedName>
        <fullName evidence="5">Adenosylhomocysteinase</fullName>
        <ecNumber evidence="5">3.13.2.1</ecNumber>
    </recommendedName>
    <alternativeName>
        <fullName evidence="5">S-adenosyl-L-homocysteine hydrolase</fullName>
        <shortName evidence="5">AdoHcyase</shortName>
    </alternativeName>
</protein>
<dbReference type="Proteomes" id="UP001227162">
    <property type="component" value="Unassembled WGS sequence"/>
</dbReference>
<feature type="binding site" evidence="5 6">
    <location>
        <position position="55"/>
    </location>
    <ligand>
        <name>substrate</name>
    </ligand>
</feature>
<dbReference type="Pfam" id="PF05221">
    <property type="entry name" value="AdoHcyase"/>
    <property type="match status" value="1"/>
</dbReference>
<dbReference type="CDD" id="cd00401">
    <property type="entry name" value="SAHH"/>
    <property type="match status" value="1"/>
</dbReference>
<dbReference type="GO" id="GO:0033353">
    <property type="term" value="P:S-adenosylmethionine cycle"/>
    <property type="evidence" value="ECO:0007669"/>
    <property type="project" value="TreeGrafter"/>
</dbReference>
<dbReference type="GO" id="GO:0006730">
    <property type="term" value="P:one-carbon metabolic process"/>
    <property type="evidence" value="ECO:0007669"/>
    <property type="project" value="UniProtKB-UniRule"/>
</dbReference>
<feature type="binding site" evidence="5">
    <location>
        <position position="312"/>
    </location>
    <ligand>
        <name>NAD(+)</name>
        <dbReference type="ChEBI" id="CHEBI:57540"/>
    </ligand>
</feature>
<reference evidence="11" key="2">
    <citation type="submission" date="2023-04" db="EMBL/GenBank/DDBJ databases">
        <title>'Rhodoalgimonas zhirmunskyi' gen. nov., isolated from a red alga.</title>
        <authorList>
            <person name="Nedashkovskaya O.I."/>
            <person name="Otstavnykh N.Y."/>
            <person name="Bystritskaya E.P."/>
            <person name="Balabanova L.A."/>
            <person name="Isaeva M.P."/>
        </authorList>
    </citation>
    <scope>NUCLEOTIDE SEQUENCE</scope>
    <source>
        <strain evidence="11">10Alg 79</strain>
    </source>
</reference>
<evidence type="ECO:0000256" key="4">
    <source>
        <dbReference type="ARBA" id="ARBA00023027"/>
    </source>
</evidence>
<evidence type="ECO:0000256" key="9">
    <source>
        <dbReference type="RuleBase" id="RU004166"/>
    </source>
</evidence>
<comment type="pathway">
    <text evidence="5 8">Amino-acid biosynthesis; L-homocysteine biosynthesis; L-homocysteine from S-adenosyl-L-homocysteine: step 1/1.</text>
</comment>
<organism evidence="11 12">
    <name type="scientific">Rhodalgimonas zhirmunskyi</name>
    <dbReference type="NCBI Taxonomy" id="2964767"/>
    <lineage>
        <taxon>Bacteria</taxon>
        <taxon>Pseudomonadati</taxon>
        <taxon>Pseudomonadota</taxon>
        <taxon>Alphaproteobacteria</taxon>
        <taxon>Rhodobacterales</taxon>
        <taxon>Roseobacteraceae</taxon>
        <taxon>Rhodalgimonas</taxon>
    </lineage>
</organism>